<comment type="function">
    <text evidence="16">ATP-dependent DNA helicase required for initiation of viral DNA replication. It forms a complex with the viral E2 protein. The E1-E2 complex binds to the replication origin which contains binding sites for both proteins.</text>
</comment>
<dbReference type="GO" id="GO:0003677">
    <property type="term" value="F:DNA binding"/>
    <property type="evidence" value="ECO:0007669"/>
    <property type="project" value="UniProtKB-UniRule"/>
</dbReference>
<dbReference type="InterPro" id="IPR046832">
    <property type="entry name" value="PPV_E1_DBD"/>
</dbReference>
<evidence type="ECO:0000256" key="8">
    <source>
        <dbReference type="ARBA" id="ARBA00022806"/>
    </source>
</evidence>
<keyword evidence="3 15" id="KW-0597">Phosphoprotein</keyword>
<organism evidence="18">
    <name type="scientific">Gammapapillomavirus 15</name>
    <dbReference type="NCBI Taxonomy" id="1513260"/>
    <lineage>
        <taxon>Viruses</taxon>
        <taxon>Monodnaviria</taxon>
        <taxon>Shotokuvirae</taxon>
        <taxon>Cossaviricota</taxon>
        <taxon>Papovaviricetes</taxon>
        <taxon>Zurhausenvirales</taxon>
        <taxon>Papillomaviridae</taxon>
        <taxon>Firstpapillomavirinae</taxon>
        <taxon>Gammapapillomavirus</taxon>
    </lineage>
</organism>
<comment type="caution">
    <text evidence="15">Lacks conserved residue(s) required for the propagation of feature annotation.</text>
</comment>
<feature type="short sequence motif" description="Nuclear export signal" evidence="15">
    <location>
        <begin position="95"/>
        <end position="104"/>
    </location>
</feature>
<dbReference type="HAMAP" id="MF_04000">
    <property type="entry name" value="PPV_E1"/>
    <property type="match status" value="1"/>
</dbReference>
<evidence type="ECO:0000256" key="12">
    <source>
        <dbReference type="ARBA" id="ARBA00034617"/>
    </source>
</evidence>
<comment type="catalytic activity">
    <reaction evidence="13 15 16">
        <text>ATP + H2O = ADP + phosphate + H(+)</text>
        <dbReference type="Rhea" id="RHEA:13065"/>
        <dbReference type="ChEBI" id="CHEBI:15377"/>
        <dbReference type="ChEBI" id="CHEBI:15378"/>
        <dbReference type="ChEBI" id="CHEBI:30616"/>
        <dbReference type="ChEBI" id="CHEBI:43474"/>
        <dbReference type="ChEBI" id="CHEBI:456216"/>
        <dbReference type="EC" id="5.6.2.4"/>
    </reaction>
</comment>
<dbReference type="Pfam" id="PF20450">
    <property type="entry name" value="PPV_E1_DBD"/>
    <property type="match status" value="1"/>
</dbReference>
<evidence type="ECO:0000256" key="11">
    <source>
        <dbReference type="ARBA" id="ARBA00023235"/>
    </source>
</evidence>
<evidence type="ECO:0000256" key="16">
    <source>
        <dbReference type="PIRNR" id="PIRNR003383"/>
    </source>
</evidence>
<dbReference type="EC" id="5.6.2.4" evidence="15 16"/>
<evidence type="ECO:0000256" key="14">
    <source>
        <dbReference type="ARBA" id="ARBA00093297"/>
    </source>
</evidence>
<evidence type="ECO:0000256" key="6">
    <source>
        <dbReference type="ARBA" id="ARBA00022741"/>
    </source>
</evidence>
<dbReference type="InterPro" id="IPR027417">
    <property type="entry name" value="P-loop_NTPase"/>
</dbReference>
<dbReference type="Gene3D" id="3.40.50.300">
    <property type="entry name" value="P-loop containing nucleotide triphosphate hydrolases"/>
    <property type="match status" value="1"/>
</dbReference>
<dbReference type="GO" id="GO:0006260">
    <property type="term" value="P:DNA replication"/>
    <property type="evidence" value="ECO:0007669"/>
    <property type="project" value="UniProtKB-UniRule"/>
</dbReference>
<gene>
    <name evidence="15 18" type="primary">E1</name>
</gene>
<evidence type="ECO:0000259" key="17">
    <source>
        <dbReference type="PROSITE" id="PS51206"/>
    </source>
</evidence>
<comment type="subcellular location">
    <subcellularLocation>
        <location evidence="1 15">Host nucleus</location>
    </subcellularLocation>
</comment>
<evidence type="ECO:0000256" key="13">
    <source>
        <dbReference type="ARBA" id="ARBA00048988"/>
    </source>
</evidence>
<feature type="modified residue" description="Phosphoserine; by host" evidence="15">
    <location>
        <position position="91"/>
    </location>
</feature>
<protein>
    <recommendedName>
        <fullName evidence="15 16">Replication protein E1</fullName>
        <ecNumber evidence="15 16">5.6.2.4</ecNumber>
    </recommendedName>
    <alternativeName>
        <fullName evidence="15">ATP-dependent helicase E1</fullName>
    </alternativeName>
    <alternativeName>
        <fullName evidence="15">DNA 3'-5' helicase E1</fullName>
    </alternativeName>
</protein>
<evidence type="ECO:0000256" key="4">
    <source>
        <dbReference type="ARBA" id="ARBA00022562"/>
    </source>
</evidence>
<reference evidence="18" key="1">
    <citation type="journal article" date="2018" name="MSphere">
        <title>Metagenomic Discovery of 83 New Human Papillomavirus Types in Patients with Immunodeficiency.</title>
        <authorList>
            <person name="Pastrana D.V."/>
            <person name="Peretti A."/>
            <person name="Welch N.L."/>
            <person name="Borgogna C."/>
            <person name="Olivero C."/>
            <person name="Badolato R."/>
            <person name="Notarangelo L.D."/>
            <person name="Gariglio M."/>
            <person name="FitzGerald P.C."/>
            <person name="McIntosh C.E."/>
            <person name="Reeves J."/>
            <person name="Starrett G.J."/>
            <person name="Bliskovsky V."/>
            <person name="Velez D."/>
            <person name="Brownell I."/>
            <person name="Yarchoan R."/>
            <person name="Wyvill K.M."/>
            <person name="Uldrick T.S."/>
            <person name="Maldarelli F."/>
            <person name="Lisco A."/>
            <person name="Sereti I."/>
            <person name="Gonzalez C.M."/>
            <person name="Androphy E.J."/>
            <person name="McBride A.A."/>
            <person name="Van Doorslaer K."/>
            <person name="Garcia F."/>
            <person name="Dvoretzky I."/>
            <person name="Liu J.S."/>
            <person name="Han J."/>
            <person name="Murphy P.M."/>
            <person name="McDermott D.H."/>
            <person name="Buck C.B."/>
        </authorList>
    </citation>
    <scope>NUCLEOTIDE SEQUENCE</scope>
    <source>
        <strain evidence="18">Gamma15_wg1c09</strain>
    </source>
</reference>
<dbReference type="GO" id="GO:0016887">
    <property type="term" value="F:ATP hydrolysis activity"/>
    <property type="evidence" value="ECO:0007669"/>
    <property type="project" value="RHEA"/>
</dbReference>
<accession>A0A2D2ALZ6</accession>
<keyword evidence="6 15" id="KW-0547">Nucleotide-binding</keyword>
<keyword evidence="7 15" id="KW-0378">Hydrolase</keyword>
<comment type="subunit">
    <text evidence="15">Can form hexamers. Interacts with E2 protein; this interaction increases E1 DNA binding specificity. Interacts with host DNA polymerase subunit POLA2. Interacts with host single stranded DNA-binding protein RPA1. Interacts with host TOP1; this interaction stimulates the enzymatic activity of TOP1.</text>
</comment>
<evidence type="ECO:0000256" key="7">
    <source>
        <dbReference type="ARBA" id="ARBA00022801"/>
    </source>
</evidence>
<evidence type="ECO:0000256" key="9">
    <source>
        <dbReference type="ARBA" id="ARBA00022840"/>
    </source>
</evidence>
<evidence type="ECO:0000313" key="18">
    <source>
        <dbReference type="EMBL" id="ATQ38430.1"/>
    </source>
</evidence>
<dbReference type="Gene3D" id="1.10.10.510">
    <property type="entry name" value="Zinc finger, large T-antigen D1 domain"/>
    <property type="match status" value="1"/>
</dbReference>
<keyword evidence="8 15" id="KW-0347">Helicase</keyword>
<evidence type="ECO:0000256" key="3">
    <source>
        <dbReference type="ARBA" id="ARBA00022553"/>
    </source>
</evidence>
<evidence type="ECO:0000256" key="15">
    <source>
        <dbReference type="HAMAP-Rule" id="MF_04000"/>
    </source>
</evidence>
<dbReference type="PROSITE" id="PS51206">
    <property type="entry name" value="SF3_HELICASE_1"/>
    <property type="match status" value="1"/>
</dbReference>
<keyword evidence="9 15" id="KW-0067">ATP-binding</keyword>
<keyword evidence="4 15" id="KW-1048">Host nucleus</keyword>
<dbReference type="InterPro" id="IPR014015">
    <property type="entry name" value="Helicase_SF3_DNA-vir"/>
</dbReference>
<name>A0A2D2ALZ6_9PAPI</name>
<dbReference type="Pfam" id="PF00519">
    <property type="entry name" value="PPV_E1_C"/>
    <property type="match status" value="1"/>
</dbReference>
<dbReference type="InterPro" id="IPR014000">
    <property type="entry name" value="PPV_DNA_helicase_E1_N"/>
</dbReference>
<evidence type="ECO:0000256" key="10">
    <source>
        <dbReference type="ARBA" id="ARBA00023125"/>
    </source>
</evidence>
<dbReference type="GO" id="GO:0042025">
    <property type="term" value="C:host cell nucleus"/>
    <property type="evidence" value="ECO:0007669"/>
    <property type="project" value="UniProtKB-SubCell"/>
</dbReference>
<dbReference type="PIRSF" id="PIRSF003383">
    <property type="entry name" value="Rep_E1_papillomaV"/>
    <property type="match status" value="1"/>
</dbReference>
<evidence type="ECO:0000256" key="2">
    <source>
        <dbReference type="ARBA" id="ARBA00022518"/>
    </source>
</evidence>
<dbReference type="GO" id="GO:0005524">
    <property type="term" value="F:ATP binding"/>
    <property type="evidence" value="ECO:0007669"/>
    <property type="project" value="UniProtKB-UniRule"/>
</dbReference>
<feature type="domain" description="SF3 helicase" evidence="17">
    <location>
        <begin position="387"/>
        <end position="554"/>
    </location>
</feature>
<dbReference type="Pfam" id="PF00524">
    <property type="entry name" value="PPV_E1_N"/>
    <property type="match status" value="1"/>
</dbReference>
<dbReference type="InterPro" id="IPR046935">
    <property type="entry name" value="PPV_E1_DBD_sf"/>
</dbReference>
<feature type="short sequence motif" description="Nuclear localization signal" evidence="15">
    <location>
        <begin position="81"/>
        <end position="83"/>
    </location>
</feature>
<dbReference type="SUPFAM" id="SSF55464">
    <property type="entry name" value="Origin of replication-binding domain, RBD-like"/>
    <property type="match status" value="1"/>
</dbReference>
<dbReference type="EMBL" id="MF588727">
    <property type="protein sequence ID" value="ATQ38430.1"/>
    <property type="molecule type" value="Genomic_DNA"/>
</dbReference>
<comment type="catalytic activity">
    <reaction evidence="12 15">
        <text>Couples ATP hydrolysis with the unwinding of duplex DNA by translocating in the 3'-5' direction.</text>
        <dbReference type="EC" id="5.6.2.4"/>
    </reaction>
</comment>
<feature type="binding site" evidence="15">
    <location>
        <begin position="430"/>
        <end position="437"/>
    </location>
    <ligand>
        <name>ATP</name>
        <dbReference type="ChEBI" id="CHEBI:30616"/>
    </ligand>
</feature>
<evidence type="ECO:0000256" key="1">
    <source>
        <dbReference type="ARBA" id="ARBA00004147"/>
    </source>
</evidence>
<sequence>MGDHNKGIETFENINSDWFIVDQADCVDDNLNALDELFEESTDGSVVSNLIDDDEVDQGNSLALFNSQLTDECNRTVLELKRKYIATPEKSIADLSPRLAAVTISPQRQIKKRLFQDSGICEDEAQSSNEFLQVDVDGENRHDENRGTQHNLFRCSNVKATILSKFKELFGVSFSDLTRQFKSDKTCNESWVILLYKVSDDVIESSKTTLKTHCNYLQIIMYDFMTLYLIQFKNGKSRETVTKLFISMFNIDAIQMLSEPPRIRSVPAALFFFTKKSSNACYVYGELPIWVTKQTMVNHQLAASADTFDLSTMIQWAWDNNFTEEHEVAYNYAQIADIDSNAAAFLKSSQQVRYVRDCVHMVRLYKRHQMRQMTMSQWIQKCCSDCENDGEWKTIAGYLRYQNINIIRFLTSLRLFFKCLPKKNCILFYGPPDTGKSYFAYSLITFLKGKVISMLNRQSQFFLMPLQDCKIGYIDDCTYSGWQFIDMNMRAALDGNLVSVDSKHKAPAQIRLPPLLITSNHNVLEDLTLKYLHSRITGFEFPNSMPLDSCGNPTFKITDETWKCFFIRLQTQLDLQFEEEDESGRLDRPLRITAGATPDSL</sequence>
<dbReference type="Proteomes" id="UP000290043">
    <property type="component" value="Segment"/>
</dbReference>
<proteinExistence type="inferred from homology"/>
<dbReference type="Gene3D" id="3.40.1310.10">
    <property type="match status" value="1"/>
</dbReference>
<evidence type="ECO:0000256" key="5">
    <source>
        <dbReference type="ARBA" id="ARBA00022705"/>
    </source>
</evidence>
<comment type="PTM">
    <text evidence="15">Phosphorylated.</text>
</comment>
<dbReference type="GO" id="GO:0043138">
    <property type="term" value="F:3'-5' DNA helicase activity"/>
    <property type="evidence" value="ECO:0007669"/>
    <property type="project" value="UniProtKB-UniRule"/>
</dbReference>
<keyword evidence="11 15" id="KW-0413">Isomerase</keyword>
<dbReference type="InterPro" id="IPR001177">
    <property type="entry name" value="PPV_DNA_helicase_E1_C"/>
</dbReference>
<keyword evidence="5 15" id="KW-0235">DNA replication</keyword>
<dbReference type="InterPro" id="IPR016393">
    <property type="entry name" value="Rep_E1_papillomaV"/>
</dbReference>
<keyword evidence="10 15" id="KW-0238">DNA-binding</keyword>
<keyword evidence="2 15" id="KW-0244">Early protein</keyword>
<feature type="modified residue" description="Phosphoserine; by host" evidence="15">
    <location>
        <position position="96"/>
    </location>
</feature>
<comment type="similarity">
    <text evidence="15 16">Belongs to the papillomaviridae E1 protein family.</text>
</comment>
<comment type="function">
    <text evidence="14 15">ATP-dependent DNA 3'-5' helicase required for initiation of viral DNA replication. It forms a complex with the viral E2 protein. The E1-E2 complex binds to the replication origin which contains binding sites for both proteins. During the initial step, a dimer of E1 interacts with a dimer of protein E2 leading to a complex that binds the viral origin of replication with high specificity. Then, a second dimer of E1 displaces the E2 dimer in an ATP-dependent manner to form the E1 tetramer. Following this, two E1 monomers are added to each half of the site, which results in the formation of two E1 trimers on the viral ori. Subsequently, two hexamers will be created. The double hexamer acts as a bi-directional helicase machinery and unwinds the viral DNA and then recruits the host DNA polymerase to start replication.</text>
</comment>
<dbReference type="InterPro" id="IPR037102">
    <property type="entry name" value="Znf_lg_T-Ag_D1_dom_sf"/>
</dbReference>
<dbReference type="SUPFAM" id="SSF52540">
    <property type="entry name" value="P-loop containing nucleoside triphosphate hydrolases"/>
    <property type="match status" value="1"/>
</dbReference>